<dbReference type="AlphaFoldDB" id="A0A2W4SDK3"/>
<dbReference type="UniPathway" id="UPA00164"/>
<evidence type="ECO:0000256" key="1">
    <source>
        <dbReference type="ARBA" id="ARBA00001478"/>
    </source>
</evidence>
<evidence type="ECO:0000256" key="4">
    <source>
        <dbReference type="ARBA" id="ARBA00010281"/>
    </source>
</evidence>
<gene>
    <name evidence="11" type="primary">glgA</name>
    <name evidence="14" type="ORF">DM484_22475</name>
</gene>
<dbReference type="GO" id="GO:0005978">
    <property type="term" value="P:glycogen biosynthetic process"/>
    <property type="evidence" value="ECO:0007669"/>
    <property type="project" value="UniProtKB-UniRule"/>
</dbReference>
<evidence type="ECO:0000259" key="13">
    <source>
        <dbReference type="Pfam" id="PF08323"/>
    </source>
</evidence>
<dbReference type="HAMAP" id="MF_00484">
    <property type="entry name" value="Glycogen_synth"/>
    <property type="match status" value="1"/>
</dbReference>
<dbReference type="Proteomes" id="UP000249396">
    <property type="component" value="Unassembled WGS sequence"/>
</dbReference>
<dbReference type="GO" id="GO:0004373">
    <property type="term" value="F:alpha-1,4-glucan glucosyltransferase (UDP-glucose donor) activity"/>
    <property type="evidence" value="ECO:0007669"/>
    <property type="project" value="InterPro"/>
</dbReference>
<dbReference type="InterPro" id="IPR001296">
    <property type="entry name" value="Glyco_trans_1"/>
</dbReference>
<protein>
    <recommendedName>
        <fullName evidence="6 11">Glycogen synthase</fullName>
        <ecNumber evidence="5 11">2.4.1.21</ecNumber>
    </recommendedName>
    <alternativeName>
        <fullName evidence="10 11">Starch [bacterial glycogen] synthase</fullName>
    </alternativeName>
</protein>
<keyword evidence="8 11" id="KW-0808">Transferase</keyword>
<evidence type="ECO:0000313" key="15">
    <source>
        <dbReference type="Proteomes" id="UP000249396"/>
    </source>
</evidence>
<evidence type="ECO:0000256" key="8">
    <source>
        <dbReference type="ARBA" id="ARBA00022679"/>
    </source>
</evidence>
<dbReference type="NCBIfam" id="NF001899">
    <property type="entry name" value="PRK00654.1-2"/>
    <property type="match status" value="1"/>
</dbReference>
<evidence type="ECO:0000256" key="7">
    <source>
        <dbReference type="ARBA" id="ARBA00022676"/>
    </source>
</evidence>
<keyword evidence="7 11" id="KW-0328">Glycosyltransferase</keyword>
<evidence type="ECO:0000256" key="9">
    <source>
        <dbReference type="ARBA" id="ARBA00023056"/>
    </source>
</evidence>
<sequence length="482" mass="53715">MKKILFATSEAFPLIKTGGLADVSGSLPIALNALGHDVRILMPAYADLLAGLSNLPSKRINQTGGMVEIFETMLPGTTVPVWLVSHEGAFDRTGNPYLAENGKPWIDNAERFALLCRVGVEVAMNRIGFGWKPEIVHCNDWQTGLIPALLEDEVDRPATVYTIHNLAYQGLFPKELFQKLGLPQRFWSHNSLEFYDQLCFTKGGLVYADRINTVSPNYAVEIQGKEFGCGMEGLLKQRKDRLSGIINGIDEDAWNPATDPLIPNTFDLSDMTGKQKNKFALQKHFNLSVGNNVAVLAMVGRTVQQKGIDLVIEAMPKLMEMPLQLVILGSGEKKYEQTLKHWQTLYPDRIALKLGYDEALAHLIEAGSDLFLMPSRFEPCGLNQMYSQRYGTVPIVRCVGGLADTVEDTTPANLEIGTASGVVFHETSVEALLAATLWALDLFNKKPQWKKIQRAGMQKDFSWKQSARKYLDLYNLALQDRH</sequence>
<feature type="domain" description="Glycosyl transferase family 1" evidence="12">
    <location>
        <begin position="290"/>
        <end position="451"/>
    </location>
</feature>
<evidence type="ECO:0000313" key="14">
    <source>
        <dbReference type="EMBL" id="PZN73540.1"/>
    </source>
</evidence>
<dbReference type="GO" id="GO:0009011">
    <property type="term" value="F:alpha-1,4-glucan glucosyltransferase (ADP-glucose donor) activity"/>
    <property type="evidence" value="ECO:0007669"/>
    <property type="project" value="UniProtKB-UniRule"/>
</dbReference>
<dbReference type="Pfam" id="PF08323">
    <property type="entry name" value="Glyco_transf_5"/>
    <property type="match status" value="1"/>
</dbReference>
<accession>A0A2W4SDK3</accession>
<comment type="function">
    <text evidence="2 11">Synthesizes alpha-1,4-glucan chains using ADP-glucose.</text>
</comment>
<dbReference type="NCBIfam" id="TIGR02095">
    <property type="entry name" value="glgA"/>
    <property type="match status" value="1"/>
</dbReference>
<dbReference type="CDD" id="cd03791">
    <property type="entry name" value="GT5_Glycogen_synthase_DULL1-like"/>
    <property type="match status" value="1"/>
</dbReference>
<dbReference type="EC" id="2.4.1.21" evidence="5 11"/>
<name>A0A2W4SDK3_9GAMM</name>
<dbReference type="SUPFAM" id="SSF53756">
    <property type="entry name" value="UDP-Glycosyltransferase/glycogen phosphorylase"/>
    <property type="match status" value="1"/>
</dbReference>
<dbReference type="InterPro" id="IPR011835">
    <property type="entry name" value="GS/SS"/>
</dbReference>
<evidence type="ECO:0000259" key="12">
    <source>
        <dbReference type="Pfam" id="PF00534"/>
    </source>
</evidence>
<dbReference type="InterPro" id="IPR013534">
    <property type="entry name" value="Starch_synth_cat_dom"/>
</dbReference>
<evidence type="ECO:0000256" key="10">
    <source>
        <dbReference type="ARBA" id="ARBA00031722"/>
    </source>
</evidence>
<dbReference type="EMBL" id="QJPH01000455">
    <property type="protein sequence ID" value="PZN73540.1"/>
    <property type="molecule type" value="Genomic_DNA"/>
</dbReference>
<proteinExistence type="inferred from homology"/>
<evidence type="ECO:0000256" key="5">
    <source>
        <dbReference type="ARBA" id="ARBA00012588"/>
    </source>
</evidence>
<organism evidence="14 15">
    <name type="scientific">Candidatus Methylumidiphilus alinenensis</name>
    <dbReference type="NCBI Taxonomy" id="2202197"/>
    <lineage>
        <taxon>Bacteria</taxon>
        <taxon>Pseudomonadati</taxon>
        <taxon>Pseudomonadota</taxon>
        <taxon>Gammaproteobacteria</taxon>
        <taxon>Methylococcales</taxon>
        <taxon>Candidatus Methylumidiphilus</taxon>
    </lineage>
</organism>
<dbReference type="PANTHER" id="PTHR45825:SF11">
    <property type="entry name" value="ALPHA AMYLASE DOMAIN-CONTAINING PROTEIN"/>
    <property type="match status" value="1"/>
</dbReference>
<feature type="domain" description="Starch synthase catalytic" evidence="13">
    <location>
        <begin position="3"/>
        <end position="236"/>
    </location>
</feature>
<dbReference type="Pfam" id="PF00534">
    <property type="entry name" value="Glycos_transf_1"/>
    <property type="match status" value="1"/>
</dbReference>
<dbReference type="Gene3D" id="3.40.50.2000">
    <property type="entry name" value="Glycogen Phosphorylase B"/>
    <property type="match status" value="2"/>
</dbReference>
<evidence type="ECO:0000256" key="11">
    <source>
        <dbReference type="HAMAP-Rule" id="MF_00484"/>
    </source>
</evidence>
<comment type="pathway">
    <text evidence="3 11">Glycan biosynthesis; glycogen biosynthesis.</text>
</comment>
<comment type="catalytic activity">
    <reaction evidence="1 11">
        <text>[(1-&gt;4)-alpha-D-glucosyl](n) + ADP-alpha-D-glucose = [(1-&gt;4)-alpha-D-glucosyl](n+1) + ADP + H(+)</text>
        <dbReference type="Rhea" id="RHEA:18189"/>
        <dbReference type="Rhea" id="RHEA-COMP:9584"/>
        <dbReference type="Rhea" id="RHEA-COMP:9587"/>
        <dbReference type="ChEBI" id="CHEBI:15378"/>
        <dbReference type="ChEBI" id="CHEBI:15444"/>
        <dbReference type="ChEBI" id="CHEBI:57498"/>
        <dbReference type="ChEBI" id="CHEBI:456216"/>
        <dbReference type="EC" id="2.4.1.21"/>
    </reaction>
</comment>
<comment type="similarity">
    <text evidence="4 11">Belongs to the glycosyltransferase 1 family. Bacterial/plant glycogen synthase subfamily.</text>
</comment>
<evidence type="ECO:0000256" key="3">
    <source>
        <dbReference type="ARBA" id="ARBA00004964"/>
    </source>
</evidence>
<keyword evidence="9 11" id="KW-0320">Glycogen biosynthesis</keyword>
<comment type="caution">
    <text evidence="14">The sequence shown here is derived from an EMBL/GenBank/DDBJ whole genome shotgun (WGS) entry which is preliminary data.</text>
</comment>
<evidence type="ECO:0000256" key="2">
    <source>
        <dbReference type="ARBA" id="ARBA00002764"/>
    </source>
</evidence>
<dbReference type="PANTHER" id="PTHR45825">
    <property type="entry name" value="GRANULE-BOUND STARCH SYNTHASE 1, CHLOROPLASTIC/AMYLOPLASTIC"/>
    <property type="match status" value="1"/>
</dbReference>
<evidence type="ECO:0000256" key="6">
    <source>
        <dbReference type="ARBA" id="ARBA00019935"/>
    </source>
</evidence>
<reference evidence="14 15" key="1">
    <citation type="journal article" date="2018" name="Aquat. Microb. Ecol.">
        <title>Gammaproteobacterial methanotrophs dominate.</title>
        <authorList>
            <person name="Rissanen A.J."/>
            <person name="Saarenheimo J."/>
            <person name="Tiirola M."/>
            <person name="Peura S."/>
            <person name="Aalto S.L."/>
            <person name="Karvinen A."/>
            <person name="Nykanen H."/>
        </authorList>
    </citation>
    <scope>NUCLEOTIDE SEQUENCE [LARGE SCALE GENOMIC DNA]</scope>
    <source>
        <strain evidence="14">AMbin10</strain>
    </source>
</reference>
<feature type="binding site" evidence="11">
    <location>
        <position position="16"/>
    </location>
    <ligand>
        <name>ADP-alpha-D-glucose</name>
        <dbReference type="ChEBI" id="CHEBI:57498"/>
    </ligand>
</feature>